<protein>
    <submittedName>
        <fullName evidence="4">Dihydropyrimidinase</fullName>
    </submittedName>
</protein>
<dbReference type="SUPFAM" id="SSF51338">
    <property type="entry name" value="Composite domain of metallo-dependent hydrolases"/>
    <property type="match status" value="1"/>
</dbReference>
<evidence type="ECO:0000313" key="4">
    <source>
        <dbReference type="EMBL" id="GHH86742.1"/>
    </source>
</evidence>
<keyword evidence="5" id="KW-1185">Reference proteome</keyword>
<proteinExistence type="inferred from homology"/>
<reference evidence="4" key="2">
    <citation type="submission" date="2020-09" db="EMBL/GenBank/DDBJ databases">
        <authorList>
            <person name="Sun Q."/>
            <person name="Ohkuma M."/>
        </authorList>
    </citation>
    <scope>NUCLEOTIDE SEQUENCE</scope>
    <source>
        <strain evidence="4">JCM 5069</strain>
    </source>
</reference>
<dbReference type="EMBL" id="BNCD01000024">
    <property type="protein sequence ID" value="GHH86742.1"/>
    <property type="molecule type" value="Genomic_DNA"/>
</dbReference>
<dbReference type="Proteomes" id="UP000603708">
    <property type="component" value="Unassembled WGS sequence"/>
</dbReference>
<dbReference type="Gene3D" id="3.20.20.140">
    <property type="entry name" value="Metal-dependent hydrolases"/>
    <property type="match status" value="1"/>
</dbReference>
<dbReference type="Pfam" id="PF01979">
    <property type="entry name" value="Amidohydro_1"/>
    <property type="match status" value="1"/>
</dbReference>
<dbReference type="GO" id="GO:0005829">
    <property type="term" value="C:cytosol"/>
    <property type="evidence" value="ECO:0007669"/>
    <property type="project" value="TreeGrafter"/>
</dbReference>
<evidence type="ECO:0000256" key="2">
    <source>
        <dbReference type="ARBA" id="ARBA00008829"/>
    </source>
</evidence>
<dbReference type="InterPro" id="IPR032466">
    <property type="entry name" value="Metal_Hydrolase"/>
</dbReference>
<organism evidence="4 5">
    <name type="scientific">Streptomyces sulfonofaciens</name>
    <dbReference type="NCBI Taxonomy" id="68272"/>
    <lineage>
        <taxon>Bacteria</taxon>
        <taxon>Bacillati</taxon>
        <taxon>Actinomycetota</taxon>
        <taxon>Actinomycetes</taxon>
        <taxon>Kitasatosporales</taxon>
        <taxon>Streptomycetaceae</taxon>
        <taxon>Streptomyces</taxon>
    </lineage>
</organism>
<dbReference type="InterPro" id="IPR011059">
    <property type="entry name" value="Metal-dep_hydrolase_composite"/>
</dbReference>
<name>A0A919L7F8_9ACTN</name>
<comment type="similarity">
    <text evidence="2">Belongs to the metallo-dependent hydrolases superfamily. Hydantoinase/dihydropyrimidinase family.</text>
</comment>
<comment type="caution">
    <text evidence="4">The sequence shown here is derived from an EMBL/GenBank/DDBJ whole genome shotgun (WGS) entry which is preliminary data.</text>
</comment>
<feature type="domain" description="Amidohydrolase-related" evidence="3">
    <location>
        <begin position="43"/>
        <end position="418"/>
    </location>
</feature>
<dbReference type="AlphaFoldDB" id="A0A919L7F8"/>
<sequence>MTPEGVRTGDVVVADGVVRAVGPDVGAPYAAGAREVVDAAGCYLLPGGVDPHCHLMADLGQASIAAALGGTTTALSFSLPREGEETVSAFQRARAQVTGGESLIDIGLHAMCYQPNELTGADVARLTELGADAVKVFLAYPELGIMATGDGLHRVMTAAKRAGIPVQVHCEDGELIEALVEEAAEGSRSGPVAFAEVRPPVLEEVAVYRALAIAELTGSRVYITHLSSTGAIGHVRRARAGGHVEIGAEACLHHLLLSVDEYTSPAAGELLVAPPLRTSEHVDAVGQALADGTLDTVGSDHSQQRTAVDERICPCRDAEYGIAGIGARLPLLLSWGLARGIPIERLSHVLSTGPADSFGYGPAKGRIAPGSDGDLVVWDPEPEWTVDADSFRDGTGTSPYEGRRVKGRVRLVSLRGRVLARDGEMASTPERGRLVVPRRDTSGHE</sequence>
<gene>
    <name evidence="4" type="ORF">GCM10018793_59840</name>
</gene>
<dbReference type="GO" id="GO:0016812">
    <property type="term" value="F:hydrolase activity, acting on carbon-nitrogen (but not peptide) bonds, in cyclic amides"/>
    <property type="evidence" value="ECO:0007669"/>
    <property type="project" value="TreeGrafter"/>
</dbReference>
<evidence type="ECO:0000313" key="5">
    <source>
        <dbReference type="Proteomes" id="UP000603708"/>
    </source>
</evidence>
<accession>A0A919L7F8</accession>
<comment type="cofactor">
    <cofactor evidence="1">
        <name>Zn(2+)</name>
        <dbReference type="ChEBI" id="CHEBI:29105"/>
    </cofactor>
</comment>
<dbReference type="PANTHER" id="PTHR11647:SF1">
    <property type="entry name" value="COLLAPSIN RESPONSE MEDIATOR PROTEIN"/>
    <property type="match status" value="1"/>
</dbReference>
<evidence type="ECO:0000256" key="1">
    <source>
        <dbReference type="ARBA" id="ARBA00001947"/>
    </source>
</evidence>
<reference evidence="4" key="1">
    <citation type="journal article" date="2014" name="Int. J. Syst. Evol. Microbiol.">
        <title>Complete genome sequence of Corynebacterium casei LMG S-19264T (=DSM 44701T), isolated from a smear-ripened cheese.</title>
        <authorList>
            <consortium name="US DOE Joint Genome Institute (JGI-PGF)"/>
            <person name="Walter F."/>
            <person name="Albersmeier A."/>
            <person name="Kalinowski J."/>
            <person name="Ruckert C."/>
        </authorList>
    </citation>
    <scope>NUCLEOTIDE SEQUENCE</scope>
    <source>
        <strain evidence="4">JCM 5069</strain>
    </source>
</reference>
<dbReference type="PANTHER" id="PTHR11647">
    <property type="entry name" value="HYDRANTOINASE/DIHYDROPYRIMIDINASE FAMILY MEMBER"/>
    <property type="match status" value="1"/>
</dbReference>
<dbReference type="Gene3D" id="2.30.40.10">
    <property type="entry name" value="Urease, subunit C, domain 1"/>
    <property type="match status" value="1"/>
</dbReference>
<evidence type="ECO:0000259" key="3">
    <source>
        <dbReference type="Pfam" id="PF01979"/>
    </source>
</evidence>
<dbReference type="FunFam" id="3.20.20.140:FF:000174">
    <property type="entry name" value="Dihydropyrimidinase-related protein 2"/>
    <property type="match status" value="1"/>
</dbReference>
<dbReference type="InterPro" id="IPR050378">
    <property type="entry name" value="Metallo-dep_Hydrolases_sf"/>
</dbReference>
<dbReference type="SUPFAM" id="SSF51556">
    <property type="entry name" value="Metallo-dependent hydrolases"/>
    <property type="match status" value="1"/>
</dbReference>
<dbReference type="InterPro" id="IPR006680">
    <property type="entry name" value="Amidohydro-rel"/>
</dbReference>